<name>I4EDC0_9BACT</name>
<sequence>MPHVPASVSTIAELEAVTVSLADNIRPFTAGTLRHRGSSGLRPAAPTPTTGGWPLSRVMDGKR</sequence>
<proteinExistence type="predicted"/>
<reference evidence="2 3" key="1">
    <citation type="journal article" date="2012" name="ISME J.">
        <title>Nitrification expanded: discovery, physiology and genomics of a nitrite-oxidizing bacterium from the phylum Chloroflexi.</title>
        <authorList>
            <person name="Sorokin D.Y."/>
            <person name="Lucker S."/>
            <person name="Vejmelkova D."/>
            <person name="Kostrikina N.A."/>
            <person name="Kleerebezem R."/>
            <person name="Rijpstra W.I."/>
            <person name="Damste J.S."/>
            <person name="Le Paslier D."/>
            <person name="Muyzer G."/>
            <person name="Wagner M."/>
            <person name="van Loosdrecht M.C."/>
            <person name="Daims H."/>
        </authorList>
    </citation>
    <scope>NUCLEOTIDE SEQUENCE [LARGE SCALE GENOMIC DNA]</scope>
    <source>
        <strain evidence="3">none</strain>
    </source>
</reference>
<comment type="caution">
    <text evidence="2">The sequence shown here is derived from an EMBL/GenBank/DDBJ whole genome shotgun (WGS) entry which is preliminary data.</text>
</comment>
<evidence type="ECO:0000256" key="1">
    <source>
        <dbReference type="SAM" id="MobiDB-lite"/>
    </source>
</evidence>
<evidence type="ECO:0000313" key="2">
    <source>
        <dbReference type="EMBL" id="CCF82682.1"/>
    </source>
</evidence>
<dbReference type="EMBL" id="CAGS01000052">
    <property type="protein sequence ID" value="CCF82682.1"/>
    <property type="molecule type" value="Genomic_DNA"/>
</dbReference>
<evidence type="ECO:0000313" key="3">
    <source>
        <dbReference type="Proteomes" id="UP000004221"/>
    </source>
</evidence>
<feature type="compositionally biased region" description="Low complexity" evidence="1">
    <location>
        <begin position="43"/>
        <end position="52"/>
    </location>
</feature>
<keyword evidence="3" id="KW-1185">Reference proteome</keyword>
<protein>
    <submittedName>
        <fullName evidence="2">Uncharacterized protein</fullName>
    </submittedName>
</protein>
<dbReference type="Proteomes" id="UP000004221">
    <property type="component" value="Unassembled WGS sequence"/>
</dbReference>
<dbReference type="AlphaFoldDB" id="I4EDC0"/>
<feature type="region of interest" description="Disordered" evidence="1">
    <location>
        <begin position="33"/>
        <end position="63"/>
    </location>
</feature>
<organism evidence="2 3">
    <name type="scientific">Nitrolancea hollandica Lb</name>
    <dbReference type="NCBI Taxonomy" id="1129897"/>
    <lineage>
        <taxon>Bacteria</taxon>
        <taxon>Pseudomonadati</taxon>
        <taxon>Thermomicrobiota</taxon>
        <taxon>Thermomicrobia</taxon>
        <taxon>Sphaerobacterales</taxon>
        <taxon>Sphaerobacterineae</taxon>
        <taxon>Sphaerobacteraceae</taxon>
        <taxon>Nitrolancea</taxon>
    </lineage>
</organism>
<gene>
    <name evidence="2" type="ORF">NITHO_1450003</name>
</gene>
<accession>I4EDC0</accession>